<dbReference type="SUPFAM" id="SSF51182">
    <property type="entry name" value="RmlC-like cupins"/>
    <property type="match status" value="1"/>
</dbReference>
<evidence type="ECO:0000256" key="1">
    <source>
        <dbReference type="ARBA" id="ARBA00023125"/>
    </source>
</evidence>
<accession>A0A059KKW4</accession>
<evidence type="ECO:0000313" key="4">
    <source>
        <dbReference type="Proteomes" id="UP000026714"/>
    </source>
</evidence>
<dbReference type="GO" id="GO:0003677">
    <property type="term" value="F:DNA binding"/>
    <property type="evidence" value="ECO:0007669"/>
    <property type="project" value="UniProtKB-KW"/>
</dbReference>
<proteinExistence type="predicted"/>
<dbReference type="PANTHER" id="PTHR46797:SF10">
    <property type="entry name" value="BLR1115 PROTEIN"/>
    <property type="match status" value="1"/>
</dbReference>
<evidence type="ECO:0000259" key="2">
    <source>
        <dbReference type="PROSITE" id="PS50943"/>
    </source>
</evidence>
<comment type="caution">
    <text evidence="3">The sequence shown here is derived from an EMBL/GenBank/DDBJ whole genome shotgun (WGS) entry which is preliminary data.</text>
</comment>
<evidence type="ECO:0000313" key="3">
    <source>
        <dbReference type="EMBL" id="KDB52107.1"/>
    </source>
</evidence>
<dbReference type="CDD" id="cd00093">
    <property type="entry name" value="HTH_XRE"/>
    <property type="match status" value="1"/>
</dbReference>
<dbReference type="AlphaFoldDB" id="A0A059KKW4"/>
<name>A0A059KKW4_9BURK</name>
<dbReference type="Gene3D" id="1.10.260.40">
    <property type="entry name" value="lambda repressor-like DNA-binding domains"/>
    <property type="match status" value="1"/>
</dbReference>
<dbReference type="InterPro" id="IPR001387">
    <property type="entry name" value="Cro/C1-type_HTH"/>
</dbReference>
<dbReference type="PATRIC" id="fig|1286631.3.peg.2273"/>
<dbReference type="Pfam" id="PF01381">
    <property type="entry name" value="HTH_3"/>
    <property type="match status" value="1"/>
</dbReference>
<dbReference type="InterPro" id="IPR011051">
    <property type="entry name" value="RmlC_Cupin_sf"/>
</dbReference>
<feature type="domain" description="HTH cro/C1-type" evidence="2">
    <location>
        <begin position="11"/>
        <end position="65"/>
    </location>
</feature>
<dbReference type="SMART" id="SM00530">
    <property type="entry name" value="HTH_XRE"/>
    <property type="match status" value="1"/>
</dbReference>
<keyword evidence="1" id="KW-0238">DNA-binding</keyword>
<dbReference type="Proteomes" id="UP000026714">
    <property type="component" value="Unassembled WGS sequence"/>
</dbReference>
<organism evidence="3 4">
    <name type="scientific">Sphaerotilus natans subsp. natans DSM 6575</name>
    <dbReference type="NCBI Taxonomy" id="1286631"/>
    <lineage>
        <taxon>Bacteria</taxon>
        <taxon>Pseudomonadati</taxon>
        <taxon>Pseudomonadota</taxon>
        <taxon>Betaproteobacteria</taxon>
        <taxon>Burkholderiales</taxon>
        <taxon>Sphaerotilaceae</taxon>
        <taxon>Sphaerotilus</taxon>
    </lineage>
</organism>
<keyword evidence="4" id="KW-1185">Reference proteome</keyword>
<dbReference type="PROSITE" id="PS50943">
    <property type="entry name" value="HTH_CROC1"/>
    <property type="match status" value="1"/>
</dbReference>
<dbReference type="CDD" id="cd02209">
    <property type="entry name" value="cupin_XRE_C"/>
    <property type="match status" value="1"/>
</dbReference>
<dbReference type="InterPro" id="IPR050807">
    <property type="entry name" value="TransReg_Diox_bact_type"/>
</dbReference>
<dbReference type="Gene3D" id="2.60.120.10">
    <property type="entry name" value="Jelly Rolls"/>
    <property type="match status" value="1"/>
</dbReference>
<dbReference type="eggNOG" id="COG1396">
    <property type="taxonomic scope" value="Bacteria"/>
</dbReference>
<protein>
    <submittedName>
        <fullName evidence="3">Transcriptional regulator, XRE family</fullName>
    </submittedName>
</protein>
<dbReference type="STRING" id="34103.SAMN05421778_10921"/>
<dbReference type="GO" id="GO:0003700">
    <property type="term" value="F:DNA-binding transcription factor activity"/>
    <property type="evidence" value="ECO:0007669"/>
    <property type="project" value="TreeGrafter"/>
</dbReference>
<reference evidence="3 4" key="1">
    <citation type="journal article" date="2014" name="FEMS Microbiol. Ecol.">
        <title>Sphaerotilus natans encrusted with nanoball-shaped Fe(III) oxide minerals formed by nitrate-reducing mixotrophic Fe(II) oxidation.</title>
        <authorList>
            <person name="Park S."/>
            <person name="Kim D.H."/>
            <person name="Lee J.H."/>
            <person name="Hur H.G."/>
        </authorList>
    </citation>
    <scope>NUCLEOTIDE SEQUENCE [LARGE SCALE GENOMIC DNA]</scope>
    <source>
        <strain evidence="3 4">DSM 6575</strain>
    </source>
</reference>
<gene>
    <name evidence="3" type="ORF">X805_23090</name>
</gene>
<dbReference type="InterPro" id="IPR010982">
    <property type="entry name" value="Lambda_DNA-bd_dom_sf"/>
</dbReference>
<dbReference type="EMBL" id="AZRA01000059">
    <property type="protein sequence ID" value="KDB52107.1"/>
    <property type="molecule type" value="Genomic_DNA"/>
</dbReference>
<dbReference type="RefSeq" id="WP_037482016.1">
    <property type="nucleotide sequence ID" value="NZ_AZRA01000059.1"/>
</dbReference>
<dbReference type="SUPFAM" id="SSF47413">
    <property type="entry name" value="lambda repressor-like DNA-binding domains"/>
    <property type="match status" value="1"/>
</dbReference>
<sequence>MEIDTFLADRIRELRRARGFTLDQLAQHSGVSRSMISLIERRETSPTAAVLDRLAAAFGLSLPAFFAAAVPQAEPDPVSRHTQQPVWTDPASGYVRRHLSPTGTVSPIELVEVSFPAGETVVFERPAGQARPSHQIWLLEGEMDITLEHGAWRLQRGDCMAMQPGPRITFHNPGSQPARYLLALALAPLPA</sequence>
<dbReference type="GO" id="GO:0005829">
    <property type="term" value="C:cytosol"/>
    <property type="evidence" value="ECO:0007669"/>
    <property type="project" value="TreeGrafter"/>
</dbReference>
<dbReference type="PANTHER" id="PTHR46797">
    <property type="entry name" value="HTH-TYPE TRANSCRIPTIONAL REGULATOR"/>
    <property type="match status" value="1"/>
</dbReference>
<dbReference type="InterPro" id="IPR014710">
    <property type="entry name" value="RmlC-like_jellyroll"/>
</dbReference>